<comment type="caution">
    <text evidence="2">The sequence shown here is derived from an EMBL/GenBank/DDBJ whole genome shotgun (WGS) entry which is preliminary data.</text>
</comment>
<dbReference type="InterPro" id="IPR045864">
    <property type="entry name" value="aa-tRNA-synth_II/BPL/LPL"/>
</dbReference>
<dbReference type="PROSITE" id="PS51733">
    <property type="entry name" value="BPL_LPL_CATALYTIC"/>
    <property type="match status" value="1"/>
</dbReference>
<proteinExistence type="predicted"/>
<evidence type="ECO:0000313" key="3">
    <source>
        <dbReference type="Proteomes" id="UP000298246"/>
    </source>
</evidence>
<dbReference type="EMBL" id="MYFO01000014">
    <property type="protein sequence ID" value="TFE87258.1"/>
    <property type="molecule type" value="Genomic_DNA"/>
</dbReference>
<feature type="domain" description="BPL/LPL catalytic" evidence="1">
    <location>
        <begin position="49"/>
        <end position="233"/>
    </location>
</feature>
<dbReference type="InterPro" id="IPR004143">
    <property type="entry name" value="BPL_LPL_catalytic"/>
</dbReference>
<name>A0A4Y8Q0N2_9BACL</name>
<gene>
    <name evidence="2" type="ORF">B5M42_12475</name>
</gene>
<dbReference type="Proteomes" id="UP000298246">
    <property type="component" value="Unassembled WGS sequence"/>
</dbReference>
<dbReference type="GO" id="GO:0009249">
    <property type="term" value="P:protein lipoylation"/>
    <property type="evidence" value="ECO:0007669"/>
    <property type="project" value="UniProtKB-ARBA"/>
</dbReference>
<dbReference type="RefSeq" id="WP_134753286.1">
    <property type="nucleotide sequence ID" value="NZ_MYFO02000002.1"/>
</dbReference>
<accession>A0A4Y8Q0N2</accession>
<sequence>MDHRAEENAAEHKGLWPGLVVFNRMDVGEEDDVLYPFALDELLCRRIGLGAPPMLHVWRHPRAFVMGLRDSRLPKAREAARELEEQGWRTAVRNSGGAAVPLDLDVINLSLLLPKSAGDMEHRKDFEQMVTLLRETLRALTDRVDQGEVAGSFCPGEFDLSIGGRKFCGIAQRRQQLALSVQAFVIVNGSGRERGERARAFYERAAVGASANSYPLVEPARMASLAECLGAELTPHRFAAALLERLAGSASGEAQAAALAAVPDEAEIRAMAEQLRSRYGFKE</sequence>
<dbReference type="PANTHER" id="PTHR43679">
    <property type="entry name" value="OCTANOYLTRANSFERASE LIPM-RELATED"/>
    <property type="match status" value="1"/>
</dbReference>
<dbReference type="Pfam" id="PF21948">
    <property type="entry name" value="LplA-B_cat"/>
    <property type="match status" value="1"/>
</dbReference>
<dbReference type="GO" id="GO:0016740">
    <property type="term" value="F:transferase activity"/>
    <property type="evidence" value="ECO:0007669"/>
    <property type="project" value="UniProtKB-ARBA"/>
</dbReference>
<dbReference type="InterPro" id="IPR050664">
    <property type="entry name" value="Octanoyltrans_LipM/LipL"/>
</dbReference>
<dbReference type="OrthoDB" id="2080934at2"/>
<dbReference type="SUPFAM" id="SSF55681">
    <property type="entry name" value="Class II aaRS and biotin synthetases"/>
    <property type="match status" value="1"/>
</dbReference>
<organism evidence="2 3">
    <name type="scientific">Paenibacillus athensensis</name>
    <dbReference type="NCBI Taxonomy" id="1967502"/>
    <lineage>
        <taxon>Bacteria</taxon>
        <taxon>Bacillati</taxon>
        <taxon>Bacillota</taxon>
        <taxon>Bacilli</taxon>
        <taxon>Bacillales</taxon>
        <taxon>Paenibacillaceae</taxon>
        <taxon>Paenibacillus</taxon>
    </lineage>
</organism>
<reference evidence="2 3" key="1">
    <citation type="submission" date="2017-03" db="EMBL/GenBank/DDBJ databases">
        <title>Isolation of Levoglucosan Utilizing Bacteria.</title>
        <authorList>
            <person name="Arya A.S."/>
        </authorList>
    </citation>
    <scope>NUCLEOTIDE SEQUENCE [LARGE SCALE GENOMIC DNA]</scope>
    <source>
        <strain evidence="2 3">MEC069</strain>
    </source>
</reference>
<dbReference type="Gene3D" id="3.30.930.10">
    <property type="entry name" value="Bira Bifunctional Protein, Domain 2"/>
    <property type="match status" value="1"/>
</dbReference>
<evidence type="ECO:0000259" key="1">
    <source>
        <dbReference type="PROSITE" id="PS51733"/>
    </source>
</evidence>
<dbReference type="PANTHER" id="PTHR43679:SF2">
    <property type="entry name" value="OCTANOYL-[GCVH]:PROTEIN N-OCTANOYLTRANSFERASE"/>
    <property type="match status" value="1"/>
</dbReference>
<evidence type="ECO:0000313" key="2">
    <source>
        <dbReference type="EMBL" id="TFE87258.1"/>
    </source>
</evidence>
<dbReference type="AlphaFoldDB" id="A0A4Y8Q0N2"/>
<dbReference type="GO" id="GO:0140096">
    <property type="term" value="F:catalytic activity, acting on a protein"/>
    <property type="evidence" value="ECO:0007669"/>
    <property type="project" value="UniProtKB-ARBA"/>
</dbReference>
<keyword evidence="3" id="KW-1185">Reference proteome</keyword>
<protein>
    <recommendedName>
        <fullName evidence="1">BPL/LPL catalytic domain-containing protein</fullName>
    </recommendedName>
</protein>